<name>A0ABQ9XT02_9EUKA</name>
<protein>
    <submittedName>
        <fullName evidence="2">Uncharacterized protein</fullName>
    </submittedName>
</protein>
<evidence type="ECO:0000256" key="1">
    <source>
        <dbReference type="SAM" id="MobiDB-lite"/>
    </source>
</evidence>
<feature type="region of interest" description="Disordered" evidence="1">
    <location>
        <begin position="193"/>
        <end position="228"/>
    </location>
</feature>
<sequence length="746" mass="85367">MSRTSLRILESPGNLSAFLVNSYHFISQQVSAIEVVFNPPHFYALFANLVRRLASDGLCVLPESSEFLVVDSEPSVQMLGIFINILEFYNTQKLVNDFDTFEHWKSLLARVSDRKEVLTDLSFLQSSSFRPTLLSLQKTYQNRFNNRMSQTTLQNPKSDRMNAEHPFNAAEALTLHNNSSEMLDSLPSFDKSSVLSPPLPPTATATSSSSLSLQAQPPPSHISSLQLTDPANDPLDVLTVIHHLLAAPVQPDNTHPRRVIKHVHQILYRESDLDPNMIFTEAIFDEDDITLLRRIARCQKLCEERNNLNCIENPFHFLTLLLPLLNSDDLSIRTRTRDLCKTILTHLRISPSADGPLRPTRLAFFDFDGLLAIDLKVIDSWDHLALLRQLSVEFVVWLFFAPPSPTHPQAWLSAFLLRFEHAHQHVAYAVSSLRTMQKQGFVRYDPFDIDLVYLQFLSCQHGVQFPPTYTTHLVNHPELHVQPVAIHPFMSSHHTSLHPKYRKKVYPMDLFFERQLRSKPNQLFNYKLADFIKLSKRHLCSPLVALHSLFLRGQHFSFSRPDRVSLWLMIVIMHQGIFSSDVDAFETLCRFFPPPRLIGLFVSDESTLVRREGMWEVQLEHLRRLFLCTVPFGDCVSLASFFGMLSPVDSSEKEVLRLNQTRDALIDLHWASIPTGFDSPLLARLPALLSCQRELLPSILRQTELASLVKLNDRAPSKPQRRTFENFTIVDQSGHARFTRFAVILA</sequence>
<evidence type="ECO:0000313" key="3">
    <source>
        <dbReference type="Proteomes" id="UP001281761"/>
    </source>
</evidence>
<reference evidence="2 3" key="1">
    <citation type="journal article" date="2022" name="bioRxiv">
        <title>Genomics of Preaxostyla Flagellates Illuminates Evolutionary Transitions and the Path Towards Mitochondrial Loss.</title>
        <authorList>
            <person name="Novak L.V.F."/>
            <person name="Treitli S.C."/>
            <person name="Pyrih J."/>
            <person name="Halakuc P."/>
            <person name="Pipaliya S.V."/>
            <person name="Vacek V."/>
            <person name="Brzon O."/>
            <person name="Soukal P."/>
            <person name="Eme L."/>
            <person name="Dacks J.B."/>
            <person name="Karnkowska A."/>
            <person name="Elias M."/>
            <person name="Hampl V."/>
        </authorList>
    </citation>
    <scope>NUCLEOTIDE SEQUENCE [LARGE SCALE GENOMIC DNA]</scope>
    <source>
        <strain evidence="2">NAU3</strain>
        <tissue evidence="2">Gut</tissue>
    </source>
</reference>
<dbReference type="Proteomes" id="UP001281761">
    <property type="component" value="Unassembled WGS sequence"/>
</dbReference>
<comment type="caution">
    <text evidence="2">The sequence shown here is derived from an EMBL/GenBank/DDBJ whole genome shotgun (WGS) entry which is preliminary data.</text>
</comment>
<proteinExistence type="predicted"/>
<organism evidence="2 3">
    <name type="scientific">Blattamonas nauphoetae</name>
    <dbReference type="NCBI Taxonomy" id="2049346"/>
    <lineage>
        <taxon>Eukaryota</taxon>
        <taxon>Metamonada</taxon>
        <taxon>Preaxostyla</taxon>
        <taxon>Oxymonadida</taxon>
        <taxon>Blattamonas</taxon>
    </lineage>
</organism>
<gene>
    <name evidence="2" type="ORF">BLNAU_10599</name>
</gene>
<accession>A0ABQ9XT02</accession>
<feature type="compositionally biased region" description="Low complexity" evidence="1">
    <location>
        <begin position="202"/>
        <end position="215"/>
    </location>
</feature>
<evidence type="ECO:0000313" key="2">
    <source>
        <dbReference type="EMBL" id="KAK2954431.1"/>
    </source>
</evidence>
<dbReference type="EMBL" id="JARBJD010000078">
    <property type="protein sequence ID" value="KAK2954431.1"/>
    <property type="molecule type" value="Genomic_DNA"/>
</dbReference>
<keyword evidence="3" id="KW-1185">Reference proteome</keyword>